<accession>A0AAV7NWC4</accession>
<reference evidence="2" key="1">
    <citation type="journal article" date="2022" name="bioRxiv">
        <title>Sequencing and chromosome-scale assembly of the giantPleurodeles waltlgenome.</title>
        <authorList>
            <person name="Brown T."/>
            <person name="Elewa A."/>
            <person name="Iarovenko S."/>
            <person name="Subramanian E."/>
            <person name="Araus A.J."/>
            <person name="Petzold A."/>
            <person name="Susuki M."/>
            <person name="Suzuki K.-i.T."/>
            <person name="Hayashi T."/>
            <person name="Toyoda A."/>
            <person name="Oliveira C."/>
            <person name="Osipova E."/>
            <person name="Leigh N.D."/>
            <person name="Simon A."/>
            <person name="Yun M.H."/>
        </authorList>
    </citation>
    <scope>NUCLEOTIDE SEQUENCE</scope>
    <source>
        <strain evidence="2">20211129_DDA</strain>
        <tissue evidence="2">Liver</tissue>
    </source>
</reference>
<feature type="compositionally biased region" description="Basic and acidic residues" evidence="1">
    <location>
        <begin position="125"/>
        <end position="136"/>
    </location>
</feature>
<name>A0AAV7NWC4_PLEWA</name>
<protein>
    <submittedName>
        <fullName evidence="2">Uncharacterized protein</fullName>
    </submittedName>
</protein>
<comment type="caution">
    <text evidence="2">The sequence shown here is derived from an EMBL/GenBank/DDBJ whole genome shotgun (WGS) entry which is preliminary data.</text>
</comment>
<gene>
    <name evidence="2" type="ORF">NDU88_008536</name>
</gene>
<dbReference type="Proteomes" id="UP001066276">
    <property type="component" value="Chromosome 8"/>
</dbReference>
<keyword evidence="3" id="KW-1185">Reference proteome</keyword>
<proteinExistence type="predicted"/>
<sequence length="146" mass="16041">MAVILYTSDQLLHQKLECEYGFTTEDGVDIFPWHVRDVLRPIAESDVLCFQPFPEGQAGPGETSGGHYPSFCFQKWRTDEDSCDRTIGEEKKESGLFKEPESLEGAHDVYRDAEKAGEAGQGPRKGNEKGTKDDKTATPGGAPADS</sequence>
<evidence type="ECO:0000313" key="3">
    <source>
        <dbReference type="Proteomes" id="UP001066276"/>
    </source>
</evidence>
<evidence type="ECO:0000256" key="1">
    <source>
        <dbReference type="SAM" id="MobiDB-lite"/>
    </source>
</evidence>
<organism evidence="2 3">
    <name type="scientific">Pleurodeles waltl</name>
    <name type="common">Iberian ribbed newt</name>
    <dbReference type="NCBI Taxonomy" id="8319"/>
    <lineage>
        <taxon>Eukaryota</taxon>
        <taxon>Metazoa</taxon>
        <taxon>Chordata</taxon>
        <taxon>Craniata</taxon>
        <taxon>Vertebrata</taxon>
        <taxon>Euteleostomi</taxon>
        <taxon>Amphibia</taxon>
        <taxon>Batrachia</taxon>
        <taxon>Caudata</taxon>
        <taxon>Salamandroidea</taxon>
        <taxon>Salamandridae</taxon>
        <taxon>Pleurodelinae</taxon>
        <taxon>Pleurodeles</taxon>
    </lineage>
</organism>
<dbReference type="EMBL" id="JANPWB010000012">
    <property type="protein sequence ID" value="KAJ1120366.1"/>
    <property type="molecule type" value="Genomic_DNA"/>
</dbReference>
<feature type="compositionally biased region" description="Basic and acidic residues" evidence="1">
    <location>
        <begin position="84"/>
        <end position="117"/>
    </location>
</feature>
<feature type="region of interest" description="Disordered" evidence="1">
    <location>
        <begin position="84"/>
        <end position="146"/>
    </location>
</feature>
<dbReference type="AlphaFoldDB" id="A0AAV7NWC4"/>
<evidence type="ECO:0000313" key="2">
    <source>
        <dbReference type="EMBL" id="KAJ1120366.1"/>
    </source>
</evidence>